<gene>
    <name evidence="1" type="ORF">K340107D12_29640</name>
</gene>
<proteinExistence type="predicted"/>
<dbReference type="Proteomes" id="UP001600941">
    <property type="component" value="Unassembled WGS sequence"/>
</dbReference>
<comment type="caution">
    <text evidence="1">The sequence shown here is derived from an EMBL/GenBank/DDBJ whole genome shotgun (WGS) entry which is preliminary data.</text>
</comment>
<dbReference type="RefSeq" id="WP_033139552.1">
    <property type="nucleotide sequence ID" value="NZ_AP031413.1"/>
</dbReference>
<protein>
    <recommendedName>
        <fullName evidence="3">Nucleic acid-binding protein</fullName>
    </recommendedName>
</protein>
<evidence type="ECO:0008006" key="3">
    <source>
        <dbReference type="Google" id="ProtNLM"/>
    </source>
</evidence>
<reference evidence="1 2" key="1">
    <citation type="submission" date="2024-04" db="EMBL/GenBank/DDBJ databases">
        <title>Defined microbial consortia suppress multidrug-resistant proinflammatory Enterobacteriaceae via ecological control.</title>
        <authorList>
            <person name="Furuichi M."/>
            <person name="Kawaguchi T."/>
            <person name="Pust M."/>
            <person name="Yasuma K."/>
            <person name="Plichta D."/>
            <person name="Hasegawa N."/>
            <person name="Ohya T."/>
            <person name="Bhattarai S."/>
            <person name="Sasajima S."/>
            <person name="Aoto Y."/>
            <person name="Tuganbaev T."/>
            <person name="Yaginuma M."/>
            <person name="Ueda M."/>
            <person name="Okahashi N."/>
            <person name="Amafuji K."/>
            <person name="Kiridooshi Y."/>
            <person name="Sugita K."/>
            <person name="Strazar M."/>
            <person name="Skelly A."/>
            <person name="Suda W."/>
            <person name="Hattori M."/>
            <person name="Nakamoto N."/>
            <person name="Caballero S."/>
            <person name="Norman J."/>
            <person name="Olle B."/>
            <person name="Tanoue T."/>
            <person name="Arita M."/>
            <person name="Bucci V."/>
            <person name="Atarashi K."/>
            <person name="Xavier R."/>
            <person name="Honda K."/>
        </authorList>
    </citation>
    <scope>NUCLEOTIDE SEQUENCE [LARGE SCALE GENOMIC DNA]</scope>
    <source>
        <strain evidence="2">k34-0107-D12</strain>
    </source>
</reference>
<evidence type="ECO:0000313" key="1">
    <source>
        <dbReference type="EMBL" id="GAA6500148.1"/>
    </source>
</evidence>
<name>A0ABQ0BUB9_9FIRM</name>
<dbReference type="EMBL" id="BAABZQ010000001">
    <property type="protein sequence ID" value="GAA6500148.1"/>
    <property type="molecule type" value="Genomic_DNA"/>
</dbReference>
<evidence type="ECO:0000313" key="2">
    <source>
        <dbReference type="Proteomes" id="UP001600941"/>
    </source>
</evidence>
<keyword evidence="2" id="KW-1185">Reference proteome</keyword>
<organism evidence="1 2">
    <name type="scientific">Blautia parvula</name>
    <dbReference type="NCBI Taxonomy" id="2877527"/>
    <lineage>
        <taxon>Bacteria</taxon>
        <taxon>Bacillati</taxon>
        <taxon>Bacillota</taxon>
        <taxon>Clostridia</taxon>
        <taxon>Lachnospirales</taxon>
        <taxon>Lachnospiraceae</taxon>
        <taxon>Blautia</taxon>
    </lineage>
</organism>
<sequence>MRKCIRCEVELKENFDVKVEGAAYGLKITKPGIFKETLGKVHCAVCPSCGYIEFYLDDPSKISES</sequence>
<accession>A0ABQ0BUB9</accession>